<evidence type="ECO:0000313" key="2">
    <source>
        <dbReference type="Proteomes" id="UP000029120"/>
    </source>
</evidence>
<dbReference type="EMBL" id="CM002871">
    <property type="protein sequence ID" value="KFK37690.1"/>
    <property type="molecule type" value="Genomic_DNA"/>
</dbReference>
<keyword evidence="2" id="KW-1185">Reference proteome</keyword>
<proteinExistence type="predicted"/>
<reference evidence="2" key="1">
    <citation type="journal article" date="2015" name="Nat. Plants">
        <title>Genome expansion of Arabis alpina linked with retrotransposition and reduced symmetric DNA methylation.</title>
        <authorList>
            <person name="Willing E.M."/>
            <person name="Rawat V."/>
            <person name="Mandakova T."/>
            <person name="Maumus F."/>
            <person name="James G.V."/>
            <person name="Nordstroem K.J."/>
            <person name="Becker C."/>
            <person name="Warthmann N."/>
            <person name="Chica C."/>
            <person name="Szarzynska B."/>
            <person name="Zytnicki M."/>
            <person name="Albani M.C."/>
            <person name="Kiefer C."/>
            <person name="Bergonzi S."/>
            <person name="Castaings L."/>
            <person name="Mateos J.L."/>
            <person name="Berns M.C."/>
            <person name="Bujdoso N."/>
            <person name="Piofczyk T."/>
            <person name="de Lorenzo L."/>
            <person name="Barrero-Sicilia C."/>
            <person name="Mateos I."/>
            <person name="Piednoel M."/>
            <person name="Hagmann J."/>
            <person name="Chen-Min-Tao R."/>
            <person name="Iglesias-Fernandez R."/>
            <person name="Schuster S.C."/>
            <person name="Alonso-Blanco C."/>
            <person name="Roudier F."/>
            <person name="Carbonero P."/>
            <person name="Paz-Ares J."/>
            <person name="Davis S.J."/>
            <person name="Pecinka A."/>
            <person name="Quesneville H."/>
            <person name="Colot V."/>
            <person name="Lysak M.A."/>
            <person name="Weigel D."/>
            <person name="Coupland G."/>
            <person name="Schneeberger K."/>
        </authorList>
    </citation>
    <scope>NUCLEOTIDE SEQUENCE [LARGE SCALE GENOMIC DNA]</scope>
    <source>
        <strain evidence="2">cv. Pajares</strain>
    </source>
</reference>
<evidence type="ECO:0000313" key="1">
    <source>
        <dbReference type="EMBL" id="KFK37690.1"/>
    </source>
</evidence>
<dbReference type="Gramene" id="KFK37690">
    <property type="protein sequence ID" value="KFK37690"/>
    <property type="gene ID" value="AALP_AA3G016000"/>
</dbReference>
<sequence>MCYTSIPNLCRKMTRLILHLYNNIFMEIFSSME</sequence>
<name>A0A087H6D8_ARAAL</name>
<dbReference type="Proteomes" id="UP000029120">
    <property type="component" value="Chromosome 3"/>
</dbReference>
<protein>
    <submittedName>
        <fullName evidence="1">Uncharacterized protein</fullName>
    </submittedName>
</protein>
<accession>A0A087H6D8</accession>
<organism evidence="1 2">
    <name type="scientific">Arabis alpina</name>
    <name type="common">Alpine rock-cress</name>
    <dbReference type="NCBI Taxonomy" id="50452"/>
    <lineage>
        <taxon>Eukaryota</taxon>
        <taxon>Viridiplantae</taxon>
        <taxon>Streptophyta</taxon>
        <taxon>Embryophyta</taxon>
        <taxon>Tracheophyta</taxon>
        <taxon>Spermatophyta</taxon>
        <taxon>Magnoliopsida</taxon>
        <taxon>eudicotyledons</taxon>
        <taxon>Gunneridae</taxon>
        <taxon>Pentapetalae</taxon>
        <taxon>rosids</taxon>
        <taxon>malvids</taxon>
        <taxon>Brassicales</taxon>
        <taxon>Brassicaceae</taxon>
        <taxon>Arabideae</taxon>
        <taxon>Arabis</taxon>
    </lineage>
</organism>
<gene>
    <name evidence="1" type="ordered locus">AALP_Aa3g016000</name>
</gene>
<dbReference type="AlphaFoldDB" id="A0A087H6D8"/>